<feature type="non-terminal residue" evidence="2">
    <location>
        <position position="1"/>
    </location>
</feature>
<dbReference type="Proteomes" id="UP000729357">
    <property type="component" value="Unassembled WGS sequence"/>
</dbReference>
<dbReference type="AlphaFoldDB" id="A0A9P8G027"/>
<dbReference type="SUPFAM" id="SSF49899">
    <property type="entry name" value="Concanavalin A-like lectins/glucanases"/>
    <property type="match status" value="1"/>
</dbReference>
<proteinExistence type="predicted"/>
<reference evidence="2" key="2">
    <citation type="submission" date="2021-08" db="EMBL/GenBank/DDBJ databases">
        <authorList>
            <person name="Gostincar C."/>
            <person name="Sun X."/>
            <person name="Song Z."/>
            <person name="Gunde-Cimerman N."/>
        </authorList>
    </citation>
    <scope>NUCLEOTIDE SEQUENCE</scope>
    <source>
        <strain evidence="2">EXF-9298</strain>
    </source>
</reference>
<feature type="non-terminal residue" evidence="2">
    <location>
        <position position="157"/>
    </location>
</feature>
<reference evidence="2" key="1">
    <citation type="journal article" date="2021" name="J Fungi (Basel)">
        <title>Virulence traits and population genomics of the black yeast Aureobasidium melanogenum.</title>
        <authorList>
            <person name="Cernosa A."/>
            <person name="Sun X."/>
            <person name="Gostincar C."/>
            <person name="Fang C."/>
            <person name="Gunde-Cimerman N."/>
            <person name="Song Z."/>
        </authorList>
    </citation>
    <scope>NUCLEOTIDE SEQUENCE</scope>
    <source>
        <strain evidence="2">EXF-9298</strain>
    </source>
</reference>
<sequence length="157" mass="17770">LTASKADISQWKEPVTFVGKRQRKLDGTASVTLALPKTGSSLAGLVVYKDEHRYTRIYYDSSDRVICFEVVNNAKNISRRDQEKISKDRSDIRLLIEYTEDKLVFQYDEEEGVVKTLGVVDTAELSNADFVGPILGVFAVSEQEDDEVVFTNFNHEQ</sequence>
<dbReference type="InterPro" id="IPR041542">
    <property type="entry name" value="GH43_C2"/>
</dbReference>
<accession>A0A9P8G027</accession>
<gene>
    <name evidence="2" type="ORF">KCU98_g3237</name>
</gene>
<keyword evidence="3" id="KW-1185">Reference proteome</keyword>
<feature type="domain" description="Beta-xylosidase C-terminal Concanavalin A-like" evidence="1">
    <location>
        <begin position="4"/>
        <end position="149"/>
    </location>
</feature>
<protein>
    <recommendedName>
        <fullName evidence="1">Beta-xylosidase C-terminal Concanavalin A-like domain-containing protein</fullName>
    </recommendedName>
</protein>
<evidence type="ECO:0000259" key="1">
    <source>
        <dbReference type="Pfam" id="PF17851"/>
    </source>
</evidence>
<name>A0A9P8G027_AURME</name>
<dbReference type="InterPro" id="IPR051795">
    <property type="entry name" value="Glycosyl_Hydrlase_43"/>
</dbReference>
<evidence type="ECO:0000313" key="2">
    <source>
        <dbReference type="EMBL" id="KAG9987580.1"/>
    </source>
</evidence>
<dbReference type="Pfam" id="PF17851">
    <property type="entry name" value="GH43_C2"/>
    <property type="match status" value="1"/>
</dbReference>
<comment type="caution">
    <text evidence="2">The sequence shown here is derived from an EMBL/GenBank/DDBJ whole genome shotgun (WGS) entry which is preliminary data.</text>
</comment>
<dbReference type="InterPro" id="IPR013320">
    <property type="entry name" value="ConA-like_dom_sf"/>
</dbReference>
<dbReference type="PANTHER" id="PTHR42812">
    <property type="entry name" value="BETA-XYLOSIDASE"/>
    <property type="match status" value="1"/>
</dbReference>
<evidence type="ECO:0000313" key="3">
    <source>
        <dbReference type="Proteomes" id="UP000729357"/>
    </source>
</evidence>
<dbReference type="PANTHER" id="PTHR42812:SF12">
    <property type="entry name" value="BETA-XYLOSIDASE-RELATED"/>
    <property type="match status" value="1"/>
</dbReference>
<dbReference type="EMBL" id="JAHFXS010000213">
    <property type="protein sequence ID" value="KAG9987580.1"/>
    <property type="molecule type" value="Genomic_DNA"/>
</dbReference>
<dbReference type="Gene3D" id="2.60.120.200">
    <property type="match status" value="1"/>
</dbReference>
<organism evidence="2 3">
    <name type="scientific">Aureobasidium melanogenum</name>
    <name type="common">Aureobasidium pullulans var. melanogenum</name>
    <dbReference type="NCBI Taxonomy" id="46634"/>
    <lineage>
        <taxon>Eukaryota</taxon>
        <taxon>Fungi</taxon>
        <taxon>Dikarya</taxon>
        <taxon>Ascomycota</taxon>
        <taxon>Pezizomycotina</taxon>
        <taxon>Dothideomycetes</taxon>
        <taxon>Dothideomycetidae</taxon>
        <taxon>Dothideales</taxon>
        <taxon>Saccotheciaceae</taxon>
        <taxon>Aureobasidium</taxon>
    </lineage>
</organism>